<dbReference type="EMBL" id="CASHTH010000237">
    <property type="protein sequence ID" value="CAI7995121.1"/>
    <property type="molecule type" value="Genomic_DNA"/>
</dbReference>
<reference evidence="9" key="1">
    <citation type="submission" date="2023-03" db="EMBL/GenBank/DDBJ databases">
        <authorList>
            <person name="Steffen K."/>
            <person name="Cardenas P."/>
        </authorList>
    </citation>
    <scope>NUCLEOTIDE SEQUENCE</scope>
</reference>
<evidence type="ECO:0000313" key="9">
    <source>
        <dbReference type="EMBL" id="CAI7995121.1"/>
    </source>
</evidence>
<dbReference type="Gene3D" id="3.40.50.1220">
    <property type="entry name" value="TPP-binding domain"/>
    <property type="match status" value="1"/>
</dbReference>
<keyword evidence="10" id="KW-1185">Reference proteome</keyword>
<dbReference type="AlphaFoldDB" id="A0AA35W398"/>
<dbReference type="GO" id="GO:0050660">
    <property type="term" value="F:flavin adenine dinucleotide binding"/>
    <property type="evidence" value="ECO:0007669"/>
    <property type="project" value="TreeGrafter"/>
</dbReference>
<dbReference type="GO" id="GO:0000287">
    <property type="term" value="F:magnesium ion binding"/>
    <property type="evidence" value="ECO:0007669"/>
    <property type="project" value="InterPro"/>
</dbReference>
<keyword evidence="3" id="KW-0786">Thiamine pyrophosphate</keyword>
<evidence type="ECO:0000256" key="2">
    <source>
        <dbReference type="ARBA" id="ARBA00018936"/>
    </source>
</evidence>
<evidence type="ECO:0000256" key="1">
    <source>
        <dbReference type="ARBA" id="ARBA00007812"/>
    </source>
</evidence>
<dbReference type="GO" id="GO:0003984">
    <property type="term" value="F:acetolactate synthase activity"/>
    <property type="evidence" value="ECO:0007669"/>
    <property type="project" value="TreeGrafter"/>
</dbReference>
<dbReference type="InterPro" id="IPR029035">
    <property type="entry name" value="DHS-like_NAD/FAD-binding_dom"/>
</dbReference>
<dbReference type="GO" id="GO:0009099">
    <property type="term" value="P:L-valine biosynthetic process"/>
    <property type="evidence" value="ECO:0007669"/>
    <property type="project" value="TreeGrafter"/>
</dbReference>
<accession>A0AA35W398</accession>
<protein>
    <recommendedName>
        <fullName evidence="2">2-hydroxyacyl-CoA lyase 2</fullName>
    </recommendedName>
    <alternativeName>
        <fullName evidence="4">IlvB-like protein</fullName>
    </alternativeName>
</protein>
<evidence type="ECO:0000313" key="10">
    <source>
        <dbReference type="Proteomes" id="UP001174909"/>
    </source>
</evidence>
<evidence type="ECO:0000256" key="6">
    <source>
        <dbReference type="ARBA" id="ARBA00048767"/>
    </source>
</evidence>
<evidence type="ECO:0000256" key="3">
    <source>
        <dbReference type="ARBA" id="ARBA00023052"/>
    </source>
</evidence>
<evidence type="ECO:0000256" key="5">
    <source>
        <dbReference type="ARBA" id="ARBA00048738"/>
    </source>
</evidence>
<evidence type="ECO:0000259" key="7">
    <source>
        <dbReference type="Pfam" id="PF00205"/>
    </source>
</evidence>
<dbReference type="PANTHER" id="PTHR18968">
    <property type="entry name" value="THIAMINE PYROPHOSPHATE ENZYMES"/>
    <property type="match status" value="1"/>
</dbReference>
<name>A0AA35W398_GEOBA</name>
<evidence type="ECO:0000256" key="4">
    <source>
        <dbReference type="ARBA" id="ARBA00030510"/>
    </source>
</evidence>
<dbReference type="Pfam" id="PF02775">
    <property type="entry name" value="TPP_enzyme_C"/>
    <property type="match status" value="1"/>
</dbReference>
<dbReference type="GO" id="GO:0009097">
    <property type="term" value="P:isoleucine biosynthetic process"/>
    <property type="evidence" value="ECO:0007669"/>
    <property type="project" value="TreeGrafter"/>
</dbReference>
<feature type="domain" description="Thiamine pyrophosphate enzyme TPP-binding" evidence="8">
    <location>
        <begin position="136"/>
        <end position="295"/>
    </location>
</feature>
<keyword evidence="9" id="KW-0378">Hydrolase</keyword>
<dbReference type="InterPro" id="IPR029061">
    <property type="entry name" value="THDP-binding"/>
</dbReference>
<dbReference type="PANTHER" id="PTHR18968:SF9">
    <property type="entry name" value="3D-(3,5_4)-TRIHYDROXYCYCLOHEXANE-1,2-DIONE HYDROLASE"/>
    <property type="match status" value="1"/>
</dbReference>
<sequence>MGVSGTLGANIIARDADLIIVVGSRLSDFITASKTAFQHPDVRFITINVAEFDAAKHAALSLTADARVTLEELGDAVQGYHVNLDYAAQIAKLREEWDAEVDRIYHPDHSETLSQGEVIGVVNEFSDPKDVLIGAAGSLPGDVQKLWRTRDPKGYDVEFGYSCMGYEVAGGLGIKMADPSREVYVLVGDGSYLLMGQEIMTAVQEGYKLTIVLVNNYGHSSINGLSEATGAQGFGTKFLYRNDATGQLDGETLPVDLVANAASLGARVIEVDSATSLKTALGEAKASDRTTVIKVDVDFEKRVPSYESWWDVPIAEVSEVGTVQQAYEEYETAKQKERYFL</sequence>
<comment type="catalytic activity">
    <reaction evidence="5">
        <text>2-hydroxyoctadecanoyl-CoA = heptadecanal + formyl-CoA</text>
        <dbReference type="Rhea" id="RHEA:55196"/>
        <dbReference type="ChEBI" id="CHEBI:57376"/>
        <dbReference type="ChEBI" id="CHEBI:74116"/>
        <dbReference type="ChEBI" id="CHEBI:138631"/>
    </reaction>
    <physiologicalReaction direction="left-to-right" evidence="5">
        <dbReference type="Rhea" id="RHEA:55197"/>
    </physiologicalReaction>
</comment>
<dbReference type="Proteomes" id="UP001174909">
    <property type="component" value="Unassembled WGS sequence"/>
</dbReference>
<dbReference type="InterPro" id="IPR012000">
    <property type="entry name" value="Thiamin_PyroP_enz_cen_dom"/>
</dbReference>
<comment type="similarity">
    <text evidence="1">Belongs to the TPP enzyme family.</text>
</comment>
<dbReference type="Pfam" id="PF00205">
    <property type="entry name" value="TPP_enzyme_M"/>
    <property type="match status" value="1"/>
</dbReference>
<dbReference type="InterPro" id="IPR011766">
    <property type="entry name" value="TPP_enzyme_TPP-bd"/>
</dbReference>
<dbReference type="SUPFAM" id="SSF52467">
    <property type="entry name" value="DHS-like NAD/FAD-binding domain"/>
    <property type="match status" value="1"/>
</dbReference>
<dbReference type="GO" id="GO:0016787">
    <property type="term" value="F:hydrolase activity"/>
    <property type="evidence" value="ECO:0007669"/>
    <property type="project" value="UniProtKB-KW"/>
</dbReference>
<comment type="caution">
    <text evidence="9">The sequence shown here is derived from an EMBL/GenBank/DDBJ whole genome shotgun (WGS) entry which is preliminary data.</text>
</comment>
<dbReference type="GO" id="GO:0030976">
    <property type="term" value="F:thiamine pyrophosphate binding"/>
    <property type="evidence" value="ECO:0007669"/>
    <property type="project" value="InterPro"/>
</dbReference>
<dbReference type="InterPro" id="IPR000399">
    <property type="entry name" value="TPP-bd_CS"/>
</dbReference>
<evidence type="ECO:0000259" key="8">
    <source>
        <dbReference type="Pfam" id="PF02775"/>
    </source>
</evidence>
<comment type="catalytic activity">
    <reaction evidence="6">
        <text>(2R)-hydroxyhexadecanoyl-CoA = pentadecanal + formyl-CoA</text>
        <dbReference type="Rhea" id="RHEA:55212"/>
        <dbReference type="ChEBI" id="CHEBI:17302"/>
        <dbReference type="ChEBI" id="CHEBI:57376"/>
        <dbReference type="ChEBI" id="CHEBI:138654"/>
    </reaction>
    <physiologicalReaction direction="left-to-right" evidence="6">
        <dbReference type="Rhea" id="RHEA:55213"/>
    </physiologicalReaction>
</comment>
<proteinExistence type="inferred from homology"/>
<dbReference type="GO" id="GO:0005948">
    <property type="term" value="C:acetolactate synthase complex"/>
    <property type="evidence" value="ECO:0007669"/>
    <property type="project" value="TreeGrafter"/>
</dbReference>
<dbReference type="SUPFAM" id="SSF52518">
    <property type="entry name" value="Thiamin diphosphate-binding fold (THDP-binding)"/>
    <property type="match status" value="1"/>
</dbReference>
<dbReference type="Gene3D" id="3.40.50.970">
    <property type="match status" value="1"/>
</dbReference>
<organism evidence="9 10">
    <name type="scientific">Geodia barretti</name>
    <name type="common">Barrett's horny sponge</name>
    <dbReference type="NCBI Taxonomy" id="519541"/>
    <lineage>
        <taxon>Eukaryota</taxon>
        <taxon>Metazoa</taxon>
        <taxon>Porifera</taxon>
        <taxon>Demospongiae</taxon>
        <taxon>Heteroscleromorpha</taxon>
        <taxon>Tetractinellida</taxon>
        <taxon>Astrophorina</taxon>
        <taxon>Geodiidae</taxon>
        <taxon>Geodia</taxon>
    </lineage>
</organism>
<dbReference type="InterPro" id="IPR045229">
    <property type="entry name" value="TPP_enz"/>
</dbReference>
<dbReference type="PROSITE" id="PS00187">
    <property type="entry name" value="TPP_ENZYMES"/>
    <property type="match status" value="1"/>
</dbReference>
<gene>
    <name evidence="9" type="ORF">GBAR_LOCUS1631</name>
</gene>
<feature type="domain" description="Thiamine pyrophosphate enzyme central" evidence="7">
    <location>
        <begin position="1"/>
        <end position="73"/>
    </location>
</feature>